<evidence type="ECO:0000313" key="4">
    <source>
        <dbReference type="Proteomes" id="UP000472271"/>
    </source>
</evidence>
<dbReference type="InterPro" id="IPR004170">
    <property type="entry name" value="WWE_dom"/>
</dbReference>
<keyword evidence="1" id="KW-0812">Transmembrane</keyword>
<dbReference type="Pfam" id="PF23464">
    <property type="entry name" value="WWE_3"/>
    <property type="match status" value="1"/>
</dbReference>
<keyword evidence="1" id="KW-1133">Transmembrane helix</keyword>
<evidence type="ECO:0000259" key="2">
    <source>
        <dbReference type="PROSITE" id="PS50918"/>
    </source>
</evidence>
<keyword evidence="1" id="KW-0472">Membrane</keyword>
<reference evidence="3" key="1">
    <citation type="submission" date="2019-06" db="EMBL/GenBank/DDBJ databases">
        <authorList>
            <consortium name="Wellcome Sanger Institute Data Sharing"/>
        </authorList>
    </citation>
    <scope>NUCLEOTIDE SEQUENCE [LARGE SCALE GENOMIC DNA]</scope>
</reference>
<dbReference type="Ensembl" id="ENSSORT00005037635.1">
    <property type="protein sequence ID" value="ENSSORP00005036669.1"/>
    <property type="gene ID" value="ENSSORG00005017252.1"/>
</dbReference>
<reference evidence="3" key="3">
    <citation type="submission" date="2025-09" db="UniProtKB">
        <authorList>
            <consortium name="Ensembl"/>
        </authorList>
    </citation>
    <scope>IDENTIFICATION</scope>
</reference>
<dbReference type="Proteomes" id="UP000472271">
    <property type="component" value="Chromosome 15"/>
</dbReference>
<dbReference type="InParanoid" id="A0A673B5Q5"/>
<dbReference type="GO" id="GO:0030134">
    <property type="term" value="C:COPII-coated ER to Golgi transport vesicle"/>
    <property type="evidence" value="ECO:0007669"/>
    <property type="project" value="TreeGrafter"/>
</dbReference>
<evidence type="ECO:0000256" key="1">
    <source>
        <dbReference type="SAM" id="Phobius"/>
    </source>
</evidence>
<proteinExistence type="predicted"/>
<dbReference type="InterPro" id="IPR058055">
    <property type="entry name" value="PA-PLA1"/>
</dbReference>
<dbReference type="PANTHER" id="PTHR23509:SF4">
    <property type="entry name" value="SEC23-INTERACTING PROTEIN"/>
    <property type="match status" value="1"/>
</dbReference>
<dbReference type="PROSITE" id="PS50918">
    <property type="entry name" value="WWE"/>
    <property type="match status" value="1"/>
</dbReference>
<reference evidence="3" key="2">
    <citation type="submission" date="2025-08" db="UniProtKB">
        <authorList>
            <consortium name="Ensembl"/>
        </authorList>
    </citation>
    <scope>IDENTIFICATION</scope>
</reference>
<feature type="transmembrane region" description="Helical" evidence="1">
    <location>
        <begin position="352"/>
        <end position="370"/>
    </location>
</feature>
<dbReference type="PANTHER" id="PTHR23509">
    <property type="entry name" value="PA-PL1 PHOSPHOLIPASE FAMILY"/>
    <property type="match status" value="1"/>
</dbReference>
<name>A0A673B5Q5_9TELE</name>
<protein>
    <submittedName>
        <fullName evidence="3">SEC23 interacting protein</fullName>
    </submittedName>
</protein>
<dbReference type="GO" id="GO:0004620">
    <property type="term" value="F:phospholipase activity"/>
    <property type="evidence" value="ECO:0007669"/>
    <property type="project" value="TreeGrafter"/>
</dbReference>
<keyword evidence="4" id="KW-1185">Reference proteome</keyword>
<sequence length="373" mass="43188">SDIKPFVVKCMFCSPPSPASSYTDADASSSSSFIFNPVQPHWFYCKQVESKSVWLPFSIIDSLQLEETYNSENVIVRTDGGRYDVQLYDRQRTAVFWEEEPTEVRRCTWFYKGDNDSRFIPYSEEFSDKLEAEYKRAVSTNQWHRRLEFPSGETIVMHNPKVIVQFQPSSIPDEWGTTQDGQTRPRVVKRGIDDDHDEVDHLVFMVHGIGPVCDLRFRSMVECVDDFRNVSLKLLQSHFKKPLDDHAISRVEFLPVQWHTALHGDATGVDRIKKITLPSTGRLRHFTNETLLDVLFYNSPTYCQTIMDTVAMEINRLYALFMKRNPEYTGGMSVAGHSLGRTTCADLTQTSWLLFFTHVTVVFFFFFSYLQVP</sequence>
<dbReference type="AlphaFoldDB" id="A0A673B5Q5"/>
<dbReference type="Pfam" id="PF02825">
    <property type="entry name" value="WWE"/>
    <property type="match status" value="1"/>
</dbReference>
<organism evidence="3 4">
    <name type="scientific">Sphaeramia orbicularis</name>
    <name type="common">orbiculate cardinalfish</name>
    <dbReference type="NCBI Taxonomy" id="375764"/>
    <lineage>
        <taxon>Eukaryota</taxon>
        <taxon>Metazoa</taxon>
        <taxon>Chordata</taxon>
        <taxon>Craniata</taxon>
        <taxon>Vertebrata</taxon>
        <taxon>Euteleostomi</taxon>
        <taxon>Actinopterygii</taxon>
        <taxon>Neopterygii</taxon>
        <taxon>Teleostei</taxon>
        <taxon>Neoteleostei</taxon>
        <taxon>Acanthomorphata</taxon>
        <taxon>Gobiaria</taxon>
        <taxon>Kurtiformes</taxon>
        <taxon>Apogonoidei</taxon>
        <taxon>Apogonidae</taxon>
        <taxon>Apogoninae</taxon>
        <taxon>Sphaeramia</taxon>
    </lineage>
</organism>
<feature type="domain" description="WWE" evidence="2">
    <location>
        <begin position="26"/>
        <end position="106"/>
    </location>
</feature>
<accession>A0A673B5Q5</accession>
<dbReference type="InterPro" id="IPR057825">
    <property type="entry name" value="WWE_SEC23-DDH2"/>
</dbReference>
<evidence type="ECO:0000313" key="3">
    <source>
        <dbReference type="Ensembl" id="ENSSORP00005036669.1"/>
    </source>
</evidence>